<sequence length="217" mass="25167">VYPSEFGLKRMQEEEVRGPIELTDKNAGDLLKYYYAVVECDCVATADKLYGECDNMEYESSATRLDMRFIPDDVTFDQVLLHMYYYTVVECDCVATADKLYGECDNMEYESSATRLDMRLIPDDVTFDQILLHMYYYAVVECDCVATADKLYGECDNMEYESSATRLDMRFIPDDVTFDQEPREVCTQLPDLSKYKPRLFTTTALQQAKMMNNPTKK</sequence>
<comment type="caution">
    <text evidence="2">The sequence shown here is derived from an EMBL/GenBank/DDBJ whole genome shotgun (WGS) entry which is preliminary data.</text>
</comment>
<dbReference type="PANTHER" id="PTHR12202:SF0">
    <property type="entry name" value="ESF1 HOMOLOG"/>
    <property type="match status" value="1"/>
</dbReference>
<accession>A0A0L7L4Y0</accession>
<feature type="domain" description="ESF1 RRM" evidence="1">
    <location>
        <begin position="30"/>
        <end position="78"/>
    </location>
</feature>
<dbReference type="Pfam" id="PF25121">
    <property type="entry name" value="RRM_ESF1"/>
    <property type="match status" value="3"/>
</dbReference>
<evidence type="ECO:0000313" key="3">
    <source>
        <dbReference type="Proteomes" id="UP000037510"/>
    </source>
</evidence>
<feature type="domain" description="ESF1 RRM" evidence="1">
    <location>
        <begin position="84"/>
        <end position="129"/>
    </location>
</feature>
<dbReference type="GO" id="GO:0006364">
    <property type="term" value="P:rRNA processing"/>
    <property type="evidence" value="ECO:0007669"/>
    <property type="project" value="InterPro"/>
</dbReference>
<evidence type="ECO:0000313" key="2">
    <source>
        <dbReference type="EMBL" id="KOB70548.1"/>
    </source>
</evidence>
<keyword evidence="3" id="KW-1185">Reference proteome</keyword>
<dbReference type="STRING" id="104452.A0A0L7L4Y0"/>
<dbReference type="InterPro" id="IPR039754">
    <property type="entry name" value="Esf1"/>
</dbReference>
<evidence type="ECO:0000259" key="1">
    <source>
        <dbReference type="Pfam" id="PF25121"/>
    </source>
</evidence>
<dbReference type="AlphaFoldDB" id="A0A0L7L4Y0"/>
<name>A0A0L7L4Y0_OPEBR</name>
<feature type="non-terminal residue" evidence="2">
    <location>
        <position position="1"/>
    </location>
</feature>
<dbReference type="InterPro" id="IPR056750">
    <property type="entry name" value="RRM_ESF1"/>
</dbReference>
<proteinExistence type="predicted"/>
<feature type="domain" description="ESF1 RRM" evidence="1">
    <location>
        <begin position="135"/>
        <end position="187"/>
    </location>
</feature>
<dbReference type="GO" id="GO:0003723">
    <property type="term" value="F:RNA binding"/>
    <property type="evidence" value="ECO:0007669"/>
    <property type="project" value="TreeGrafter"/>
</dbReference>
<protein>
    <submittedName>
        <fullName evidence="2">ESF1-like protein</fullName>
    </submittedName>
</protein>
<dbReference type="Proteomes" id="UP000037510">
    <property type="component" value="Unassembled WGS sequence"/>
</dbReference>
<organism evidence="2 3">
    <name type="scientific">Operophtera brumata</name>
    <name type="common">Winter moth</name>
    <name type="synonym">Phalaena brumata</name>
    <dbReference type="NCBI Taxonomy" id="104452"/>
    <lineage>
        <taxon>Eukaryota</taxon>
        <taxon>Metazoa</taxon>
        <taxon>Ecdysozoa</taxon>
        <taxon>Arthropoda</taxon>
        <taxon>Hexapoda</taxon>
        <taxon>Insecta</taxon>
        <taxon>Pterygota</taxon>
        <taxon>Neoptera</taxon>
        <taxon>Endopterygota</taxon>
        <taxon>Lepidoptera</taxon>
        <taxon>Glossata</taxon>
        <taxon>Ditrysia</taxon>
        <taxon>Geometroidea</taxon>
        <taxon>Geometridae</taxon>
        <taxon>Larentiinae</taxon>
        <taxon>Operophtera</taxon>
    </lineage>
</organism>
<reference evidence="2 3" key="1">
    <citation type="journal article" date="2015" name="Genome Biol. Evol.">
        <title>The genome of winter moth (Operophtera brumata) provides a genomic perspective on sexual dimorphism and phenology.</title>
        <authorList>
            <person name="Derks M.F."/>
            <person name="Smit S."/>
            <person name="Salis L."/>
            <person name="Schijlen E."/>
            <person name="Bossers A."/>
            <person name="Mateman C."/>
            <person name="Pijl A.S."/>
            <person name="de Ridder D."/>
            <person name="Groenen M.A."/>
            <person name="Visser M.E."/>
            <person name="Megens H.J."/>
        </authorList>
    </citation>
    <scope>NUCLEOTIDE SEQUENCE [LARGE SCALE GENOMIC DNA]</scope>
    <source>
        <strain evidence="2">WM2013NL</strain>
        <tissue evidence="2">Head and thorax</tissue>
    </source>
</reference>
<dbReference type="PANTHER" id="PTHR12202">
    <property type="entry name" value="ESF1 HOMOLOG"/>
    <property type="match status" value="1"/>
</dbReference>
<dbReference type="EMBL" id="JTDY01002883">
    <property type="protein sequence ID" value="KOB70548.1"/>
    <property type="molecule type" value="Genomic_DNA"/>
</dbReference>
<gene>
    <name evidence="2" type="ORF">OBRU01_14935</name>
</gene>